<protein>
    <submittedName>
        <fullName evidence="1">Uncharacterized protein</fullName>
    </submittedName>
</protein>
<keyword evidence="2" id="KW-1185">Reference proteome</keyword>
<evidence type="ECO:0000313" key="2">
    <source>
        <dbReference type="Proteomes" id="UP000321577"/>
    </source>
</evidence>
<gene>
    <name evidence="1" type="ORF">BGE01nite_14480</name>
</gene>
<name>A0A512M5Z8_9BACT</name>
<accession>A0A512M5Z8</accession>
<organism evidence="1 2">
    <name type="scientific">Brevifollis gellanilyticus</name>
    <dbReference type="NCBI Taxonomy" id="748831"/>
    <lineage>
        <taxon>Bacteria</taxon>
        <taxon>Pseudomonadati</taxon>
        <taxon>Verrucomicrobiota</taxon>
        <taxon>Verrucomicrobiia</taxon>
        <taxon>Verrucomicrobiales</taxon>
        <taxon>Verrucomicrobiaceae</taxon>
    </lineage>
</organism>
<sequence>MLAASSLSLAQDQDISGSAHGAFTELPNGAFSTPISAEENRRGAIGRMEITPSGALSLTIRFADHVHHQTGVFTVDENSPPDDPLYVADLGETSGGLYLKAYRDGTGEIALEWRDGDGNYVYAGFLMPAISRDEPLATEPSTKPEAYSTVTLPTDGLTPDDPSKPQVQTGAGYGILLISTSGASVFAGALPDGQSVTGGGQLVNGSWPLNVPMMLRTSSGRDTATGHVAAVDNFLGGPVDGFMLWVKGASPHDPLLPSGGQTYIGTRTAAYTPPARGERILLGSQGGPLNARIWLRSPDRPETNDYGFLEKLFTLTSGNQAVFPAPNTDKLQVNFLPTLGLFTGKVKLSYIPPLQSKTVHFSGVVLQHRYLDPVSGEPYFEEGEAKGFFLAEPQPGTLDVPKVSGGVRMAPYYE</sequence>
<reference evidence="1 2" key="1">
    <citation type="submission" date="2019-07" db="EMBL/GenBank/DDBJ databases">
        <title>Whole genome shotgun sequence of Brevifollis gellanilyticus NBRC 108608.</title>
        <authorList>
            <person name="Hosoyama A."/>
            <person name="Uohara A."/>
            <person name="Ohji S."/>
            <person name="Ichikawa N."/>
        </authorList>
    </citation>
    <scope>NUCLEOTIDE SEQUENCE [LARGE SCALE GENOMIC DNA]</scope>
    <source>
        <strain evidence="1 2">NBRC 108608</strain>
    </source>
</reference>
<proteinExistence type="predicted"/>
<dbReference type="AlphaFoldDB" id="A0A512M5Z8"/>
<evidence type="ECO:0000313" key="1">
    <source>
        <dbReference type="EMBL" id="GEP42157.1"/>
    </source>
</evidence>
<dbReference type="EMBL" id="BKAG01000008">
    <property type="protein sequence ID" value="GEP42157.1"/>
    <property type="molecule type" value="Genomic_DNA"/>
</dbReference>
<dbReference type="Proteomes" id="UP000321577">
    <property type="component" value="Unassembled WGS sequence"/>
</dbReference>
<comment type="caution">
    <text evidence="1">The sequence shown here is derived from an EMBL/GenBank/DDBJ whole genome shotgun (WGS) entry which is preliminary data.</text>
</comment>